<evidence type="ECO:0000313" key="1">
    <source>
        <dbReference type="EMBL" id="MFD2789902.1"/>
    </source>
</evidence>
<sequence>MEKEVDGLDQKDIREGIHAGIKKYENLNLLEKYSMYMGVAQILEMQLKQLLVKDFREEFNNIEKWPLGRTLNKLNK</sequence>
<name>A0ABW5VDY9_9FLAO</name>
<proteinExistence type="predicted"/>
<dbReference type="RefSeq" id="WP_251807676.1">
    <property type="nucleotide sequence ID" value="NZ_CP166679.1"/>
</dbReference>
<dbReference type="Proteomes" id="UP001597532">
    <property type="component" value="Unassembled WGS sequence"/>
</dbReference>
<organism evidence="1 2">
    <name type="scientific">Arenibacter antarcticus</name>
    <dbReference type="NCBI Taxonomy" id="2040469"/>
    <lineage>
        <taxon>Bacteria</taxon>
        <taxon>Pseudomonadati</taxon>
        <taxon>Bacteroidota</taxon>
        <taxon>Flavobacteriia</taxon>
        <taxon>Flavobacteriales</taxon>
        <taxon>Flavobacteriaceae</taxon>
        <taxon>Arenibacter</taxon>
    </lineage>
</organism>
<dbReference type="EMBL" id="JBHUOK010000029">
    <property type="protein sequence ID" value="MFD2789902.1"/>
    <property type="molecule type" value="Genomic_DNA"/>
</dbReference>
<gene>
    <name evidence="1" type="ORF">ACFS1K_09020</name>
</gene>
<reference evidence="2" key="1">
    <citation type="journal article" date="2019" name="Int. J. Syst. Evol. Microbiol.">
        <title>The Global Catalogue of Microorganisms (GCM) 10K type strain sequencing project: providing services to taxonomists for standard genome sequencing and annotation.</title>
        <authorList>
            <consortium name="The Broad Institute Genomics Platform"/>
            <consortium name="The Broad Institute Genome Sequencing Center for Infectious Disease"/>
            <person name="Wu L."/>
            <person name="Ma J."/>
        </authorList>
    </citation>
    <scope>NUCLEOTIDE SEQUENCE [LARGE SCALE GENOMIC DNA]</scope>
    <source>
        <strain evidence="2">KCTC 52924</strain>
    </source>
</reference>
<accession>A0ABW5VDY9</accession>
<comment type="caution">
    <text evidence="1">The sequence shown here is derived from an EMBL/GenBank/DDBJ whole genome shotgun (WGS) entry which is preliminary data.</text>
</comment>
<evidence type="ECO:0000313" key="2">
    <source>
        <dbReference type="Proteomes" id="UP001597532"/>
    </source>
</evidence>
<protein>
    <submittedName>
        <fullName evidence="1">Uncharacterized protein</fullName>
    </submittedName>
</protein>
<keyword evidence="2" id="KW-1185">Reference proteome</keyword>